<evidence type="ECO:0000256" key="1">
    <source>
        <dbReference type="SAM" id="MobiDB-lite"/>
    </source>
</evidence>
<feature type="region of interest" description="Disordered" evidence="1">
    <location>
        <begin position="1"/>
        <end position="22"/>
    </location>
</feature>
<gene>
    <name evidence="2" type="ORF">HJ01_03560</name>
</gene>
<dbReference type="AlphaFoldDB" id="H7FWL6"/>
<organism evidence="2 3">
    <name type="scientific">Flavobacterium frigoris (strain PS1)</name>
    <dbReference type="NCBI Taxonomy" id="1086011"/>
    <lineage>
        <taxon>Bacteria</taxon>
        <taxon>Pseudomonadati</taxon>
        <taxon>Bacteroidota</taxon>
        <taxon>Flavobacteriia</taxon>
        <taxon>Flavobacteriales</taxon>
        <taxon>Flavobacteriaceae</taxon>
        <taxon>Flavobacterium</taxon>
    </lineage>
</organism>
<protein>
    <submittedName>
        <fullName evidence="2">Uncharacterized protein</fullName>
    </submittedName>
</protein>
<comment type="caution">
    <text evidence="2">The sequence shown here is derived from an EMBL/GenBank/DDBJ whole genome shotgun (WGS) entry which is preliminary data.</text>
</comment>
<sequence length="43" mass="5124">MNSLKKDDQTELDIGNNVGNQSTSKRFIQPIYILRFFKMYQLK</sequence>
<evidence type="ECO:0000313" key="2">
    <source>
        <dbReference type="EMBL" id="EIA07095.1"/>
    </source>
</evidence>
<keyword evidence="3" id="KW-1185">Reference proteome</keyword>
<evidence type="ECO:0000313" key="3">
    <source>
        <dbReference type="Proteomes" id="UP000005566"/>
    </source>
</evidence>
<accession>H7FWL6</accession>
<name>H7FWL6_FLAFP</name>
<reference evidence="2 3" key="1">
    <citation type="journal article" date="2014" name="Acta Crystallogr. D">
        <title>Structure-based characterization and antifreeze properties of a hyperactive ice-binding protein from the Antarctic bacterium Flavobacterium frigoris PS1.</title>
        <authorList>
            <person name="Do H."/>
            <person name="Kim S.J."/>
            <person name="Kim H.J."/>
            <person name="Lee J.H."/>
        </authorList>
    </citation>
    <scope>NUCLEOTIDE SEQUENCE [LARGE SCALE GENOMIC DNA]</scope>
    <source>
        <strain evidence="2 3">PS1</strain>
    </source>
</reference>
<dbReference type="Proteomes" id="UP000005566">
    <property type="component" value="Unassembled WGS sequence"/>
</dbReference>
<dbReference type="EMBL" id="AHKF01000048">
    <property type="protein sequence ID" value="EIA07095.1"/>
    <property type="molecule type" value="Genomic_DNA"/>
</dbReference>
<proteinExistence type="predicted"/>